<feature type="binding site" evidence="6">
    <location>
        <position position="154"/>
    </location>
    <ligand>
        <name>FMN</name>
        <dbReference type="ChEBI" id="CHEBI:58210"/>
    </ligand>
</feature>
<evidence type="ECO:0000256" key="4">
    <source>
        <dbReference type="ARBA" id="ARBA00023033"/>
    </source>
</evidence>
<dbReference type="InterPro" id="IPR016215">
    <property type="entry name" value="NTA_MOA"/>
</dbReference>
<dbReference type="EMBL" id="FQUP01000001">
    <property type="protein sequence ID" value="SHE80743.1"/>
    <property type="molecule type" value="Genomic_DNA"/>
</dbReference>
<dbReference type="SUPFAM" id="SSF51679">
    <property type="entry name" value="Bacterial luciferase-like"/>
    <property type="match status" value="1"/>
</dbReference>
<dbReference type="NCBIfam" id="TIGR03860">
    <property type="entry name" value="FMN_nitrolo"/>
    <property type="match status" value="1"/>
</dbReference>
<dbReference type="InterPro" id="IPR036661">
    <property type="entry name" value="Luciferase-like_sf"/>
</dbReference>
<evidence type="ECO:0000256" key="6">
    <source>
        <dbReference type="PIRSR" id="PIRSR000337-1"/>
    </source>
</evidence>
<evidence type="ECO:0000256" key="1">
    <source>
        <dbReference type="ARBA" id="ARBA00022630"/>
    </source>
</evidence>
<evidence type="ECO:0000256" key="3">
    <source>
        <dbReference type="ARBA" id="ARBA00023002"/>
    </source>
</evidence>
<dbReference type="PANTHER" id="PTHR30011">
    <property type="entry name" value="ALKANESULFONATE MONOOXYGENASE-RELATED"/>
    <property type="match status" value="1"/>
</dbReference>
<dbReference type="InterPro" id="IPR051260">
    <property type="entry name" value="Diverse_substr_monoxygenases"/>
</dbReference>
<dbReference type="GO" id="GO:0016705">
    <property type="term" value="F:oxidoreductase activity, acting on paired donors, with incorporation or reduction of molecular oxygen"/>
    <property type="evidence" value="ECO:0007669"/>
    <property type="project" value="InterPro"/>
</dbReference>
<evidence type="ECO:0000313" key="9">
    <source>
        <dbReference type="Proteomes" id="UP000184485"/>
    </source>
</evidence>
<dbReference type="Pfam" id="PF00296">
    <property type="entry name" value="Bac_luciferase"/>
    <property type="match status" value="1"/>
</dbReference>
<feature type="binding site" evidence="6">
    <location>
        <position position="158"/>
    </location>
    <ligand>
        <name>FMN</name>
        <dbReference type="ChEBI" id="CHEBI:58210"/>
    </ligand>
</feature>
<comment type="similarity">
    <text evidence="5">Belongs to the NtaA/SnaA/DszA monooxygenase family.</text>
</comment>
<sequence>MTRHIRFNAFEMNCVGHQSPGLWAHPDDQSWRYKDVDHWVKLAKLLEGGIFDGIFIADVVGYYDVYNGNIDHALLQAAQIPVNDPLQLAVPITIDTQHIGVGITASTSFEHPYTFARRLSTADHLTKGRVAWNIVTSYLESGARNVGETGLKQHDDRYDVAEEYLEVLYKLFEGSWEDGAVLRDKARRIFADPSKVHAIGHKGRHFDVPGYHLSEPSPQRTPLLFQAGQSEAGRSFAGRNAECVFVGALSKPFLKSYVADIRARAAAAGRDPRKLNVYTLVTVIVDETDAKAAAKFAKLQEYTSFEGSLVFMSGWSGINFGAFAPTDLVRRVGNPGLTSLMDRLEDRDKPWTIEELARWGGIGGAGPVFVGSAETVADILQDWVAETDVDGFNLCYAIEPGTFEDIVGYLVPELQRRGAYPSAYAPGTLREKLFGDGPYLPENHPGARYRDIEAVKRAEALAREQPLAAAG</sequence>
<keyword evidence="4 8" id="KW-0503">Monooxygenase</keyword>
<feature type="binding site" evidence="6">
    <location>
        <position position="58"/>
    </location>
    <ligand>
        <name>FMN</name>
        <dbReference type="ChEBI" id="CHEBI:58210"/>
    </ligand>
</feature>
<keyword evidence="1 6" id="KW-0285">Flavoprotein</keyword>
<dbReference type="Gene3D" id="3.20.20.30">
    <property type="entry name" value="Luciferase-like domain"/>
    <property type="match status" value="1"/>
</dbReference>
<dbReference type="GO" id="GO:0004497">
    <property type="term" value="F:monooxygenase activity"/>
    <property type="evidence" value="ECO:0007669"/>
    <property type="project" value="UniProtKB-KW"/>
</dbReference>
<evidence type="ECO:0000256" key="5">
    <source>
        <dbReference type="ARBA" id="ARBA00033748"/>
    </source>
</evidence>
<protein>
    <submittedName>
        <fullName evidence="8">FMN-dependent oxidoreductase, nitrilotriacetate monooxygenase family</fullName>
    </submittedName>
</protein>
<dbReference type="AlphaFoldDB" id="A0A1M4WI57"/>
<keyword evidence="3" id="KW-0560">Oxidoreductase</keyword>
<dbReference type="RefSeq" id="WP_073051612.1">
    <property type="nucleotide sequence ID" value="NZ_FQUP01000001.1"/>
</dbReference>
<proteinExistence type="inferred from homology"/>
<reference evidence="8 9" key="1">
    <citation type="submission" date="2016-11" db="EMBL/GenBank/DDBJ databases">
        <authorList>
            <person name="Jaros S."/>
            <person name="Januszkiewicz K."/>
            <person name="Wedrychowicz H."/>
        </authorList>
    </citation>
    <scope>NUCLEOTIDE SEQUENCE [LARGE SCALE GENOMIC DNA]</scope>
    <source>
        <strain evidence="8 9">DSM 19436</strain>
    </source>
</reference>
<feature type="binding site" evidence="6">
    <location>
        <position position="230"/>
    </location>
    <ligand>
        <name>FMN</name>
        <dbReference type="ChEBI" id="CHEBI:58210"/>
    </ligand>
</feature>
<dbReference type="PIRSF" id="PIRSF000337">
    <property type="entry name" value="NTA_MOA"/>
    <property type="match status" value="1"/>
</dbReference>
<dbReference type="STRING" id="1122133.SAMN02745157_0979"/>
<organism evidence="8 9">
    <name type="scientific">Kaistia soli DSM 19436</name>
    <dbReference type="NCBI Taxonomy" id="1122133"/>
    <lineage>
        <taxon>Bacteria</taxon>
        <taxon>Pseudomonadati</taxon>
        <taxon>Pseudomonadota</taxon>
        <taxon>Alphaproteobacteria</taxon>
        <taxon>Hyphomicrobiales</taxon>
        <taxon>Kaistiaceae</taxon>
        <taxon>Kaistia</taxon>
    </lineage>
</organism>
<keyword evidence="9" id="KW-1185">Reference proteome</keyword>
<evidence type="ECO:0000313" key="8">
    <source>
        <dbReference type="EMBL" id="SHE80743.1"/>
    </source>
</evidence>
<feature type="domain" description="Luciferase-like" evidence="7">
    <location>
        <begin position="30"/>
        <end position="384"/>
    </location>
</feature>
<feature type="binding site" evidence="6">
    <location>
        <position position="104"/>
    </location>
    <ligand>
        <name>FMN</name>
        <dbReference type="ChEBI" id="CHEBI:58210"/>
    </ligand>
</feature>
<evidence type="ECO:0000256" key="2">
    <source>
        <dbReference type="ARBA" id="ARBA00022643"/>
    </source>
</evidence>
<accession>A0A1M4WI57</accession>
<keyword evidence="2 6" id="KW-0288">FMN</keyword>
<dbReference type="Proteomes" id="UP000184485">
    <property type="component" value="Unassembled WGS sequence"/>
</dbReference>
<gene>
    <name evidence="8" type="ORF">SAMN02745157_0979</name>
</gene>
<evidence type="ECO:0000259" key="7">
    <source>
        <dbReference type="Pfam" id="PF00296"/>
    </source>
</evidence>
<dbReference type="OrthoDB" id="9779442at2"/>
<dbReference type="InterPro" id="IPR011251">
    <property type="entry name" value="Luciferase-like_dom"/>
</dbReference>
<name>A0A1M4WI57_9HYPH</name>
<dbReference type="PANTHER" id="PTHR30011:SF16">
    <property type="entry name" value="C2H2 FINGER DOMAIN TRANSCRIPTION FACTOR (EUROFUNG)-RELATED"/>
    <property type="match status" value="1"/>
</dbReference>